<gene>
    <name evidence="2" type="ORF">DDV96_14995</name>
</gene>
<accession>A0A2U0HUA0</accession>
<name>A0A2U0HUA0_9FLAO</name>
<dbReference type="SUPFAM" id="SSF63380">
    <property type="entry name" value="Riboflavin synthase domain-like"/>
    <property type="match status" value="1"/>
</dbReference>
<dbReference type="PANTHER" id="PTHR47354:SF5">
    <property type="entry name" value="PROTEIN RFBI"/>
    <property type="match status" value="1"/>
</dbReference>
<proteinExistence type="predicted"/>
<dbReference type="GO" id="GO:0016491">
    <property type="term" value="F:oxidoreductase activity"/>
    <property type="evidence" value="ECO:0007669"/>
    <property type="project" value="InterPro"/>
</dbReference>
<dbReference type="InterPro" id="IPR013112">
    <property type="entry name" value="FAD-bd_8"/>
</dbReference>
<dbReference type="RefSeq" id="WP_116695593.1">
    <property type="nucleotide sequence ID" value="NZ_QEHR01000014.1"/>
</dbReference>
<dbReference type="Gene3D" id="2.40.30.10">
    <property type="entry name" value="Translation factors"/>
    <property type="match status" value="1"/>
</dbReference>
<dbReference type="InterPro" id="IPR017938">
    <property type="entry name" value="Riboflavin_synthase-like_b-brl"/>
</dbReference>
<dbReference type="InterPro" id="IPR039261">
    <property type="entry name" value="FNR_nucleotide-bd"/>
</dbReference>
<dbReference type="PANTHER" id="PTHR47354">
    <property type="entry name" value="NADH OXIDOREDUCTASE HCR"/>
    <property type="match status" value="1"/>
</dbReference>
<sequence>MSGFIFPYRAKVLHKKEINHNVIRFQIEKPYGYTFTPGQAIDLSIDQKGYELAVAPFTITNTNDHSFLELYIKISPHKDSLSYGLASLKSGAVLQITEPWDTYKYKGRGVFIAAGTGIMPFVTMLKSLVRSGAVLKDHRLIYANKRKKDILFKSELNRIFGKNYIDILSSSKARNMISGRIDFLFLKEHIKNLNQHFYICGPKKFEGDVRQYLIQLGAKKSQIQTGYNF</sequence>
<dbReference type="SUPFAM" id="SSF52343">
    <property type="entry name" value="Ferredoxin reductase-like, C-terminal NADP-linked domain"/>
    <property type="match status" value="1"/>
</dbReference>
<evidence type="ECO:0000259" key="1">
    <source>
        <dbReference type="PROSITE" id="PS51384"/>
    </source>
</evidence>
<dbReference type="OrthoDB" id="9789468at2"/>
<protein>
    <submittedName>
        <fullName evidence="2">Flavodoxin reductase</fullName>
    </submittedName>
</protein>
<dbReference type="Pfam" id="PF00175">
    <property type="entry name" value="NAD_binding_1"/>
    <property type="match status" value="1"/>
</dbReference>
<dbReference type="Gene3D" id="3.40.50.80">
    <property type="entry name" value="Nucleotide-binding domain of ferredoxin-NADP reductase (FNR) module"/>
    <property type="match status" value="1"/>
</dbReference>
<dbReference type="EMBL" id="QEHR01000014">
    <property type="protein sequence ID" value="PVW12417.1"/>
    <property type="molecule type" value="Genomic_DNA"/>
</dbReference>
<dbReference type="Proteomes" id="UP000245962">
    <property type="component" value="Unassembled WGS sequence"/>
</dbReference>
<dbReference type="Pfam" id="PF08022">
    <property type="entry name" value="FAD_binding_8"/>
    <property type="match status" value="1"/>
</dbReference>
<evidence type="ECO:0000313" key="2">
    <source>
        <dbReference type="EMBL" id="PVW12417.1"/>
    </source>
</evidence>
<evidence type="ECO:0000313" key="3">
    <source>
        <dbReference type="Proteomes" id="UP000245962"/>
    </source>
</evidence>
<dbReference type="AlphaFoldDB" id="A0A2U0HUA0"/>
<dbReference type="InterPro" id="IPR017927">
    <property type="entry name" value="FAD-bd_FR_type"/>
</dbReference>
<dbReference type="PRINTS" id="PR00410">
    <property type="entry name" value="PHEHYDRXLASE"/>
</dbReference>
<dbReference type="InterPro" id="IPR001433">
    <property type="entry name" value="OxRdtase_FAD/NAD-bd"/>
</dbReference>
<dbReference type="InterPro" id="IPR050415">
    <property type="entry name" value="MRET"/>
</dbReference>
<feature type="domain" description="FAD-binding FR-type" evidence="1">
    <location>
        <begin position="5"/>
        <end position="106"/>
    </location>
</feature>
<reference evidence="2 3" key="1">
    <citation type="submission" date="2018-04" db="EMBL/GenBank/DDBJ databases">
        <title>Marixanthomonas spongiae HN-E44 sp. nov., isolated from a marine sponge.</title>
        <authorList>
            <person name="Luo L."/>
            <person name="Zhuang L."/>
        </authorList>
    </citation>
    <scope>NUCLEOTIDE SEQUENCE [LARGE SCALE GENOMIC DNA]</scope>
    <source>
        <strain evidence="2 3">HN-E44</strain>
    </source>
</reference>
<keyword evidence="3" id="KW-1185">Reference proteome</keyword>
<organism evidence="2 3">
    <name type="scientific">Marixanthomonas spongiae</name>
    <dbReference type="NCBI Taxonomy" id="2174845"/>
    <lineage>
        <taxon>Bacteria</taxon>
        <taxon>Pseudomonadati</taxon>
        <taxon>Bacteroidota</taxon>
        <taxon>Flavobacteriia</taxon>
        <taxon>Flavobacteriales</taxon>
        <taxon>Flavobacteriaceae</taxon>
        <taxon>Marixanthomonas</taxon>
    </lineage>
</organism>
<comment type="caution">
    <text evidence="2">The sequence shown here is derived from an EMBL/GenBank/DDBJ whole genome shotgun (WGS) entry which is preliminary data.</text>
</comment>
<dbReference type="PROSITE" id="PS51384">
    <property type="entry name" value="FAD_FR"/>
    <property type="match status" value="1"/>
</dbReference>